<feature type="region of interest" description="Disordered" evidence="8">
    <location>
        <begin position="817"/>
        <end position="837"/>
    </location>
</feature>
<feature type="compositionally biased region" description="Low complexity" evidence="8">
    <location>
        <begin position="1863"/>
        <end position="1872"/>
    </location>
</feature>
<evidence type="ECO:0000256" key="9">
    <source>
        <dbReference type="SAM" id="Phobius"/>
    </source>
</evidence>
<organism evidence="12 13">
    <name type="scientific">Hondaea fermentalgiana</name>
    <dbReference type="NCBI Taxonomy" id="2315210"/>
    <lineage>
        <taxon>Eukaryota</taxon>
        <taxon>Sar</taxon>
        <taxon>Stramenopiles</taxon>
        <taxon>Bigyra</taxon>
        <taxon>Labyrinthulomycetes</taxon>
        <taxon>Thraustochytrida</taxon>
        <taxon>Thraustochytriidae</taxon>
        <taxon>Hondaea</taxon>
    </lineage>
</organism>
<dbReference type="Proteomes" id="UP000241890">
    <property type="component" value="Unassembled WGS sequence"/>
</dbReference>
<evidence type="ECO:0000256" key="1">
    <source>
        <dbReference type="ARBA" id="ARBA00004141"/>
    </source>
</evidence>
<keyword evidence="4 9" id="KW-1133">Transmembrane helix</keyword>
<dbReference type="InterPro" id="IPR003032">
    <property type="entry name" value="Ryanodine_rcpt"/>
</dbReference>
<keyword evidence="6 9" id="KW-0472">Membrane</keyword>
<dbReference type="InterPro" id="IPR002110">
    <property type="entry name" value="Ankyrin_rpt"/>
</dbReference>
<dbReference type="Pfam" id="PF02026">
    <property type="entry name" value="RyR"/>
    <property type="match status" value="2"/>
</dbReference>
<evidence type="ECO:0000256" key="2">
    <source>
        <dbReference type="ARBA" id="ARBA00022692"/>
    </source>
</evidence>
<gene>
    <name evidence="12" type="ORF">FCC1311_002212</name>
</gene>
<evidence type="ECO:0000259" key="11">
    <source>
        <dbReference type="Pfam" id="PF02026"/>
    </source>
</evidence>
<feature type="domain" description="Ryanodine receptor Ryr" evidence="11">
    <location>
        <begin position="856"/>
        <end position="946"/>
    </location>
</feature>
<dbReference type="PROSITE" id="PS50088">
    <property type="entry name" value="ANK_REPEAT"/>
    <property type="match status" value="2"/>
</dbReference>
<evidence type="ECO:0000256" key="6">
    <source>
        <dbReference type="ARBA" id="ARBA00023136"/>
    </source>
</evidence>
<feature type="transmembrane region" description="Helical" evidence="9">
    <location>
        <begin position="1780"/>
        <end position="1804"/>
    </location>
</feature>
<evidence type="ECO:0000256" key="4">
    <source>
        <dbReference type="ARBA" id="ARBA00022989"/>
    </source>
</evidence>
<dbReference type="PANTHER" id="PTHR24198">
    <property type="entry name" value="ANKYRIN REPEAT AND PROTEIN KINASE DOMAIN-CONTAINING PROTEIN"/>
    <property type="match status" value="1"/>
</dbReference>
<dbReference type="SUPFAM" id="SSF48403">
    <property type="entry name" value="Ankyrin repeat"/>
    <property type="match status" value="3"/>
</dbReference>
<dbReference type="Gene3D" id="3.40.50.850">
    <property type="entry name" value="Isochorismatase-like"/>
    <property type="match status" value="1"/>
</dbReference>
<keyword evidence="5 7" id="KW-0040">ANK repeat</keyword>
<feature type="transmembrane region" description="Helical" evidence="9">
    <location>
        <begin position="1723"/>
        <end position="1743"/>
    </location>
</feature>
<feature type="transmembrane region" description="Helical" evidence="9">
    <location>
        <begin position="1632"/>
        <end position="1652"/>
    </location>
</feature>
<evidence type="ECO:0000313" key="13">
    <source>
        <dbReference type="Proteomes" id="UP000241890"/>
    </source>
</evidence>
<evidence type="ECO:0000259" key="10">
    <source>
        <dbReference type="Pfam" id="PF00520"/>
    </source>
</evidence>
<dbReference type="InterPro" id="IPR036380">
    <property type="entry name" value="Isochorismatase-like_sf"/>
</dbReference>
<proteinExistence type="predicted"/>
<dbReference type="GO" id="GO:0016020">
    <property type="term" value="C:membrane"/>
    <property type="evidence" value="ECO:0007669"/>
    <property type="project" value="UniProtKB-SubCell"/>
</dbReference>
<dbReference type="Pfam" id="PF12796">
    <property type="entry name" value="Ank_2"/>
    <property type="match status" value="2"/>
</dbReference>
<feature type="region of interest" description="Disordered" evidence="8">
    <location>
        <begin position="1147"/>
        <end position="1214"/>
    </location>
</feature>
<dbReference type="PROSITE" id="PS50297">
    <property type="entry name" value="ANK_REP_REGION"/>
    <property type="match status" value="1"/>
</dbReference>
<comment type="caution">
    <text evidence="12">The sequence shown here is derived from an EMBL/GenBank/DDBJ whole genome shotgun (WGS) entry which is preliminary data.</text>
</comment>
<evidence type="ECO:0000256" key="8">
    <source>
        <dbReference type="SAM" id="MobiDB-lite"/>
    </source>
</evidence>
<sequence length="2017" mass="224176">MTSPATWAPLTERFPAMAAPNLKHIPLAEGSAKVSNMFRARDRSALVIVHAQEDVVAHATNREQALSRLDRLQDSVYFPSTFVVLRWHPARHCSFVQNHPGADIGEVRYLFELGDTQRLRNEECVAGTFGVTPLRLEVSNHIVFTGTDPRRDAYSAFKDAGSEKLTSLYKILHAKAIDELYICGDSDAVRFTAMDACSFLDKARIHIVTDACVQNATSLSRPIGTEDSHNSQYHVRYSHVDDIIASFAPPPSPMSSPKPSPGAARNFSFDGTRVNSELSISLLDESVLMLAGSSGSLLTARRLAEVPDINAPSSLCGRTVLHACCWSGNVGAIDTLCAARPEIDPTCLDNNGFTPLALALLFAPREARVEVTKRLLAVSPKLRAKIPMQRFAPHQQTALMIASENGDAEVVDLLLEVDDSEDHIRCIDACGRSAIMLSLSQETESHNRVSRLLFERIPLHSRISLLEASDNGGWNALHYSARSGAFAHLSWPTLLGNASYLSALPVNALTQGAFTFLHLAAANGKFEVIRTLVELSKDGEHPFDRLADIIKVNLTVNAPLARTVREQRKTELDLAIQHGHLETARMLLRIGCHASANRGYMQELLHRLVLMGDVEACENILAFPMENEIRIDHALVSLTKRIEAPEVCTSRCSDFKPVLQFVYHCASCNIDVCLVCRERCHASCAQSITPKGFGLALCGCSSRNRWACHASTSIDPRERAAMAFDPTPLDTSIVRLSASTESLARRLARNMHNVWCKIKLEQGWQYSRTRDDARKLHPALVPFENLAPEDAKYNTHMCQETVKLIILLGFRLESPSETQLANQSKTSPSNVLTSRSRQDSLKYAEEQWDESKPGCAPIDTTKAPDTLSKHLEDLIRCISVNSHEVWAREKINQGWRYAPQRNIARNLKLNPSLVPYVQLHEDERNALREGVEQTIKSIMSLGWHIEPLSEVATANTLRRTQQRAERASVDMTCERIAYHNVDEMRVQLLSSYLLAAVRRGHLDSINIILSHSAQYDGADLNATDRQGRSGLSIAVLGGHYATARHLLALHVDANVQDHNGFTALAFAAYVGNVEMLKLLVESEVDVNVLIPDHLGFTAVHHAAARGHSDACEYLVKHLQQLYQADEVVNLNLNGVASLGLTKKILEQSSQDTSEPPQGSDESSYKLTRSSQEFLRPIESPNALTGTQDGVDPVDKGNDGDKEGDSPNKERQGWGVLAPRLPKASVFPLGRGETDRRFNGPRLSKYSPLSLAVQSGQLGTVETLIRLAANPILEEDPELHDVTYSSYYRALAQHIRIGDDVQCVCAEIQDRTFAWTFRAAGLSRAYHRKSTRGIEEVAAPKPVVTQQTHSFERCLPEVLAGKSLRELQLILRDLEARFSDSTRMIDMLNRALPVRRWRNQHATWHFFRETTVLMALLIVFAMMVPLAPDYDVASERAWRVSVVSELRNSLDNVDSFSSMQDWIIEEFPKMLRFTNEEGLSILEFNRVIGAIRTQQTVNFVLSSHLSWTQVSKVDIKSIPSNVTSALIPQRPIPAMKLALQEHAQLTDTDGLESFVMEMNVHNPLHNLHGIIDIGISTSYFGSSTVSVSVNEFRIDYGRFPPSRAFQVTLLAMVSVLLLLLARFKKYRTRKTPALLVIAVCLLIGVLAVDLVAFNNTRNLKESLGRDDFVSWHPHLRVLQMERRTVAALFFLSIIPLLQSARAIPNIGPVVVALINTFGNLAVRIYLVVVAAACFLLSFTFHVGFGSSVAAWSTVPGTFYSLFYTPFIETWDPYDTIGSESWSGIIAAACFILFATINLNLLIAIVTDVYPKEREASDSMWEQLVTAGIEMRLRAYNKRRFHLHTAEISYWDPAKILPDAAQRESSSSSASSTSNAFPGQIVGSEDKTTSEALNAQFQLRQGAMDEPSVSAFHWPILNIPSKDLDSPKLAAKTPSPKSQPTARAEDDRLRNLIRDALANGPARLSMIKDSVIDRGWSWDRARELRRDMGVLQHKQTLENGQVVRMWEYAVTKAAASPSK</sequence>
<dbReference type="GO" id="GO:0005216">
    <property type="term" value="F:monoatomic ion channel activity"/>
    <property type="evidence" value="ECO:0007669"/>
    <property type="project" value="InterPro"/>
</dbReference>
<feature type="domain" description="Ion transport" evidence="10">
    <location>
        <begin position="1606"/>
        <end position="1814"/>
    </location>
</feature>
<feature type="repeat" description="ANK" evidence="7">
    <location>
        <begin position="1026"/>
        <end position="1058"/>
    </location>
</feature>
<dbReference type="SUPFAM" id="SSF52499">
    <property type="entry name" value="Isochorismatase-like hydrolases"/>
    <property type="match status" value="1"/>
</dbReference>
<feature type="compositionally biased region" description="Polar residues" evidence="8">
    <location>
        <begin position="1147"/>
        <end position="1172"/>
    </location>
</feature>
<protein>
    <submittedName>
        <fullName evidence="12">Ankyrin repeat domain-containing protein 1</fullName>
    </submittedName>
</protein>
<feature type="repeat" description="ANK" evidence="7">
    <location>
        <begin position="1059"/>
        <end position="1088"/>
    </location>
</feature>
<feature type="region of interest" description="Disordered" evidence="8">
    <location>
        <begin position="1923"/>
        <end position="1945"/>
    </location>
</feature>
<keyword evidence="13" id="KW-1185">Reference proteome</keyword>
<dbReference type="SMART" id="SM00248">
    <property type="entry name" value="ANK"/>
    <property type="match status" value="10"/>
</dbReference>
<evidence type="ECO:0000256" key="7">
    <source>
        <dbReference type="PROSITE-ProRule" id="PRU00023"/>
    </source>
</evidence>
<dbReference type="GO" id="GO:0005737">
    <property type="term" value="C:cytoplasm"/>
    <property type="evidence" value="ECO:0007669"/>
    <property type="project" value="TreeGrafter"/>
</dbReference>
<dbReference type="InterPro" id="IPR036770">
    <property type="entry name" value="Ankyrin_rpt-contain_sf"/>
</dbReference>
<keyword evidence="2 9" id="KW-0812">Transmembrane</keyword>
<evidence type="ECO:0000313" key="12">
    <source>
        <dbReference type="EMBL" id="GBG24003.1"/>
    </source>
</evidence>
<dbReference type="InterPro" id="IPR005821">
    <property type="entry name" value="Ion_trans_dom"/>
</dbReference>
<reference evidence="12 13" key="1">
    <citation type="submission" date="2017-12" db="EMBL/GenBank/DDBJ databases">
        <title>Sequencing, de novo assembly and annotation of complete genome of a new Thraustochytrid species, strain FCC1311.</title>
        <authorList>
            <person name="Sedici K."/>
            <person name="Godart F."/>
            <person name="Aiese Cigliano R."/>
            <person name="Sanseverino W."/>
            <person name="Barakat M."/>
            <person name="Ortet P."/>
            <person name="Marechal E."/>
            <person name="Cagnac O."/>
            <person name="Amato A."/>
        </authorList>
    </citation>
    <scope>NUCLEOTIDE SEQUENCE [LARGE SCALE GENOMIC DNA]</scope>
</reference>
<dbReference type="OrthoDB" id="1739143at2759"/>
<evidence type="ECO:0000256" key="3">
    <source>
        <dbReference type="ARBA" id="ARBA00022737"/>
    </source>
</evidence>
<dbReference type="EMBL" id="BEYU01000002">
    <property type="protein sequence ID" value="GBG24003.1"/>
    <property type="molecule type" value="Genomic_DNA"/>
</dbReference>
<keyword evidence="3" id="KW-0677">Repeat</keyword>
<dbReference type="Gene3D" id="1.10.490.160">
    <property type="match status" value="2"/>
</dbReference>
<feature type="compositionally biased region" description="Polar residues" evidence="8">
    <location>
        <begin position="817"/>
        <end position="835"/>
    </location>
</feature>
<feature type="domain" description="Ryanodine receptor Ryr" evidence="11">
    <location>
        <begin position="724"/>
        <end position="813"/>
    </location>
</feature>
<feature type="region of interest" description="Disordered" evidence="8">
    <location>
        <begin position="1860"/>
        <end position="1880"/>
    </location>
</feature>
<accession>A0A2R5G6D5</accession>
<dbReference type="Pfam" id="PF00520">
    <property type="entry name" value="Ion_trans"/>
    <property type="match status" value="1"/>
</dbReference>
<evidence type="ECO:0000256" key="5">
    <source>
        <dbReference type="ARBA" id="ARBA00023043"/>
    </source>
</evidence>
<dbReference type="InParanoid" id="A0A2R5G6D5"/>
<name>A0A2R5G6D5_9STRA</name>
<feature type="transmembrane region" description="Helical" evidence="9">
    <location>
        <begin position="1603"/>
        <end position="1620"/>
    </location>
</feature>
<dbReference type="PANTHER" id="PTHR24198:SF165">
    <property type="entry name" value="ANKYRIN REPEAT-CONTAINING PROTEIN-RELATED"/>
    <property type="match status" value="1"/>
</dbReference>
<feature type="compositionally biased region" description="Basic and acidic residues" evidence="8">
    <location>
        <begin position="1192"/>
        <end position="1211"/>
    </location>
</feature>
<comment type="subcellular location">
    <subcellularLocation>
        <location evidence="1">Membrane</location>
        <topology evidence="1">Multi-pass membrane protein</topology>
    </subcellularLocation>
</comment>
<dbReference type="Gene3D" id="1.25.40.20">
    <property type="entry name" value="Ankyrin repeat-containing domain"/>
    <property type="match status" value="4"/>
</dbReference>